<evidence type="ECO:0008006" key="10">
    <source>
        <dbReference type="Google" id="ProtNLM"/>
    </source>
</evidence>
<dbReference type="EMBL" id="PVTJ01000002">
    <property type="protein sequence ID" value="PRY61158.1"/>
    <property type="molecule type" value="Genomic_DNA"/>
</dbReference>
<organism evidence="8 9">
    <name type="scientific">Glycomyces artemisiae</name>
    <dbReference type="NCBI Taxonomy" id="1076443"/>
    <lineage>
        <taxon>Bacteria</taxon>
        <taxon>Bacillati</taxon>
        <taxon>Actinomycetota</taxon>
        <taxon>Actinomycetes</taxon>
        <taxon>Glycomycetales</taxon>
        <taxon>Glycomycetaceae</taxon>
        <taxon>Glycomyces</taxon>
    </lineage>
</organism>
<protein>
    <recommendedName>
        <fullName evidence="10">Type II toxin-antitoxin system HicA family toxin</fullName>
    </recommendedName>
</protein>
<dbReference type="Gene3D" id="3.30.920.30">
    <property type="entry name" value="Hypothetical protein"/>
    <property type="match status" value="1"/>
</dbReference>
<keyword evidence="6" id="KW-0694">RNA-binding</keyword>
<dbReference type="GO" id="GO:0003729">
    <property type="term" value="F:mRNA binding"/>
    <property type="evidence" value="ECO:0007669"/>
    <property type="project" value="InterPro"/>
</dbReference>
<dbReference type="Pfam" id="PF07927">
    <property type="entry name" value="HicA_toxin"/>
    <property type="match status" value="1"/>
</dbReference>
<keyword evidence="3" id="KW-0540">Nuclease</keyword>
<reference evidence="8 9" key="1">
    <citation type="submission" date="2018-03" db="EMBL/GenBank/DDBJ databases">
        <title>Genomic Encyclopedia of Type Strains, Phase III (KMG-III): the genomes of soil and plant-associated and newly described type strains.</title>
        <authorList>
            <person name="Whitman W."/>
        </authorList>
    </citation>
    <scope>NUCLEOTIDE SEQUENCE [LARGE SCALE GENOMIC DNA]</scope>
    <source>
        <strain evidence="8 9">CGMCC 4.7067</strain>
    </source>
</reference>
<evidence type="ECO:0000256" key="1">
    <source>
        <dbReference type="ARBA" id="ARBA00006620"/>
    </source>
</evidence>
<dbReference type="GO" id="GO:0016787">
    <property type="term" value="F:hydrolase activity"/>
    <property type="evidence" value="ECO:0007669"/>
    <property type="project" value="UniProtKB-KW"/>
</dbReference>
<keyword evidence="4" id="KW-0255">Endonuclease</keyword>
<evidence type="ECO:0000256" key="7">
    <source>
        <dbReference type="ARBA" id="ARBA00023016"/>
    </source>
</evidence>
<evidence type="ECO:0000256" key="2">
    <source>
        <dbReference type="ARBA" id="ARBA00022649"/>
    </source>
</evidence>
<dbReference type="RefSeq" id="WP_106363301.1">
    <property type="nucleotide sequence ID" value="NZ_PVTJ01000002.1"/>
</dbReference>
<keyword evidence="2" id="KW-1277">Toxin-antitoxin system</keyword>
<dbReference type="GO" id="GO:0004519">
    <property type="term" value="F:endonuclease activity"/>
    <property type="evidence" value="ECO:0007669"/>
    <property type="project" value="UniProtKB-KW"/>
</dbReference>
<keyword evidence="7" id="KW-0346">Stress response</keyword>
<evidence type="ECO:0000256" key="4">
    <source>
        <dbReference type="ARBA" id="ARBA00022759"/>
    </source>
</evidence>
<evidence type="ECO:0000313" key="8">
    <source>
        <dbReference type="EMBL" id="PRY61158.1"/>
    </source>
</evidence>
<dbReference type="SUPFAM" id="SSF54786">
    <property type="entry name" value="YcfA/nrd intein domain"/>
    <property type="match status" value="1"/>
</dbReference>
<keyword evidence="5" id="KW-0378">Hydrolase</keyword>
<dbReference type="AlphaFoldDB" id="A0A2T0UTH9"/>
<sequence>MKQGQLLKELREIAWEKGATLELVRHGGNHDHYRIRGTRLIVPRHREIPEYTARGIIRTAKGA</sequence>
<evidence type="ECO:0000256" key="6">
    <source>
        <dbReference type="ARBA" id="ARBA00022884"/>
    </source>
</evidence>
<evidence type="ECO:0000313" key="9">
    <source>
        <dbReference type="Proteomes" id="UP000238176"/>
    </source>
</evidence>
<gene>
    <name evidence="8" type="ORF">B0I28_102778</name>
</gene>
<name>A0A2T0UTH9_9ACTN</name>
<dbReference type="Proteomes" id="UP000238176">
    <property type="component" value="Unassembled WGS sequence"/>
</dbReference>
<accession>A0A2T0UTH9</accession>
<evidence type="ECO:0000256" key="3">
    <source>
        <dbReference type="ARBA" id="ARBA00022722"/>
    </source>
</evidence>
<comment type="caution">
    <text evidence="8">The sequence shown here is derived from an EMBL/GenBank/DDBJ whole genome shotgun (WGS) entry which is preliminary data.</text>
</comment>
<comment type="similarity">
    <text evidence="1">Belongs to the HicA mRNA interferase family.</text>
</comment>
<dbReference type="OrthoDB" id="3432003at2"/>
<evidence type="ECO:0000256" key="5">
    <source>
        <dbReference type="ARBA" id="ARBA00022801"/>
    </source>
</evidence>
<dbReference type="InterPro" id="IPR012933">
    <property type="entry name" value="HicA_mRNA_interferase"/>
</dbReference>
<dbReference type="InterPro" id="IPR038570">
    <property type="entry name" value="HicA_sf"/>
</dbReference>
<proteinExistence type="inferred from homology"/>
<keyword evidence="9" id="KW-1185">Reference proteome</keyword>